<keyword evidence="1" id="KW-0808">Transferase</keyword>
<keyword evidence="1" id="KW-0067">ATP-binding</keyword>
<accession>A0ABQ9E888</accession>
<evidence type="ECO:0000256" key="1">
    <source>
        <dbReference type="PROSITE-ProRule" id="PRU00781"/>
    </source>
</evidence>
<comment type="caution">
    <text evidence="3">The sequence shown here is derived from an EMBL/GenBank/DDBJ whole genome shotgun (WGS) entry which is preliminary data.</text>
</comment>
<dbReference type="PROSITE" id="PS51455">
    <property type="entry name" value="PIPK"/>
    <property type="match status" value="1"/>
</dbReference>
<keyword evidence="1" id="KW-0547">Nucleotide-binding</keyword>
<keyword evidence="4" id="KW-1185">Reference proteome</keyword>
<dbReference type="InterPro" id="IPR027483">
    <property type="entry name" value="PInositol-4-P-4/5-kinase_C_sf"/>
</dbReference>
<reference evidence="3 4" key="1">
    <citation type="submission" date="2022-12" db="EMBL/GenBank/DDBJ databases">
        <title>Chromosome-level genome of Tegillarca granosa.</title>
        <authorList>
            <person name="Kim J."/>
        </authorList>
    </citation>
    <scope>NUCLEOTIDE SEQUENCE [LARGE SCALE GENOMIC DNA]</scope>
    <source>
        <strain evidence="3">Teg-2019</strain>
        <tissue evidence="3">Adductor muscle</tissue>
    </source>
</reference>
<evidence type="ECO:0000259" key="2">
    <source>
        <dbReference type="PROSITE" id="PS51455"/>
    </source>
</evidence>
<gene>
    <name evidence="3" type="ORF">KUTeg_021515</name>
</gene>
<evidence type="ECO:0000313" key="4">
    <source>
        <dbReference type="Proteomes" id="UP001217089"/>
    </source>
</evidence>
<dbReference type="PANTHER" id="PTHR23086">
    <property type="entry name" value="PHOSPHATIDYLINOSITOL-4-PHOSPHATE 5-KINASE"/>
    <property type="match status" value="1"/>
</dbReference>
<sequence>MSFLSEYLEHFQTYPHSLIVKFLGLYSVEIHGKSNTKPPEKGKPVLTAMKDVNFLDEVIELDAYFIKRKKEIRRSFSNKDDIDLSSSVGKNSLYIPEDLSEEESKPDMAENVGKVYFENPSKPKTFFFHSLVHLRDIDDGKNTANRRLLPHCKNPLHVIDGVNYRYFLGIIDFFTQFESRQRVVKILKDIRYCCGEHSTVPAEVYADRFLHFITERTE</sequence>
<dbReference type="Pfam" id="PF01504">
    <property type="entry name" value="PIP5K"/>
    <property type="match status" value="1"/>
</dbReference>
<proteinExistence type="predicted"/>
<dbReference type="SUPFAM" id="SSF56104">
    <property type="entry name" value="SAICAR synthase-like"/>
    <property type="match status" value="1"/>
</dbReference>
<dbReference type="InterPro" id="IPR023610">
    <property type="entry name" value="PInositol-4/5-P-5/4-kinase"/>
</dbReference>
<organism evidence="3 4">
    <name type="scientific">Tegillarca granosa</name>
    <name type="common">Malaysian cockle</name>
    <name type="synonym">Anadara granosa</name>
    <dbReference type="NCBI Taxonomy" id="220873"/>
    <lineage>
        <taxon>Eukaryota</taxon>
        <taxon>Metazoa</taxon>
        <taxon>Spiralia</taxon>
        <taxon>Lophotrochozoa</taxon>
        <taxon>Mollusca</taxon>
        <taxon>Bivalvia</taxon>
        <taxon>Autobranchia</taxon>
        <taxon>Pteriomorphia</taxon>
        <taxon>Arcoida</taxon>
        <taxon>Arcoidea</taxon>
        <taxon>Arcidae</taxon>
        <taxon>Tegillarca</taxon>
    </lineage>
</organism>
<dbReference type="InterPro" id="IPR002498">
    <property type="entry name" value="PInositol-4-P-4/5-kinase_core"/>
</dbReference>
<dbReference type="Gene3D" id="3.30.800.10">
    <property type="entry name" value="Phosphatidylinositol Phosphate Kinase II Beta"/>
    <property type="match status" value="1"/>
</dbReference>
<protein>
    <recommendedName>
        <fullName evidence="2">PIPK domain-containing protein</fullName>
    </recommendedName>
</protein>
<dbReference type="InterPro" id="IPR027484">
    <property type="entry name" value="PInositol-4-P-5-kinase_N"/>
</dbReference>
<feature type="domain" description="PIPK" evidence="2">
    <location>
        <begin position="1"/>
        <end position="217"/>
    </location>
</feature>
<dbReference type="PANTHER" id="PTHR23086:SF46">
    <property type="entry name" value="PHOSPHATIDYLINOSITOL 4-PHOSPHATE 5-KINASE-LIKE PROTEIN 1"/>
    <property type="match status" value="1"/>
</dbReference>
<dbReference type="EMBL" id="JARBDR010000919">
    <property type="protein sequence ID" value="KAJ8299996.1"/>
    <property type="molecule type" value="Genomic_DNA"/>
</dbReference>
<name>A0ABQ9E888_TEGGR</name>
<evidence type="ECO:0000313" key="3">
    <source>
        <dbReference type="EMBL" id="KAJ8299996.1"/>
    </source>
</evidence>
<dbReference type="Proteomes" id="UP001217089">
    <property type="component" value="Unassembled WGS sequence"/>
</dbReference>
<dbReference type="Gene3D" id="3.30.810.10">
    <property type="entry name" value="2-Layer Sandwich"/>
    <property type="match status" value="1"/>
</dbReference>
<keyword evidence="1" id="KW-0418">Kinase</keyword>